<proteinExistence type="predicted"/>
<feature type="region of interest" description="Disordered" evidence="1">
    <location>
        <begin position="1"/>
        <end position="24"/>
    </location>
</feature>
<protein>
    <submittedName>
        <fullName evidence="2">Uncharacterized protein</fullName>
    </submittedName>
</protein>
<gene>
    <name evidence="2" type="ORF">EX30DRAFT_349256</name>
</gene>
<accession>A0A4S2MW08</accession>
<evidence type="ECO:0000256" key="1">
    <source>
        <dbReference type="SAM" id="MobiDB-lite"/>
    </source>
</evidence>
<evidence type="ECO:0000313" key="3">
    <source>
        <dbReference type="Proteomes" id="UP000298138"/>
    </source>
</evidence>
<dbReference type="Proteomes" id="UP000298138">
    <property type="component" value="Unassembled WGS sequence"/>
</dbReference>
<dbReference type="AlphaFoldDB" id="A0A4S2MW08"/>
<evidence type="ECO:0000313" key="2">
    <source>
        <dbReference type="EMBL" id="TGZ80724.1"/>
    </source>
</evidence>
<dbReference type="OrthoDB" id="2247093at2759"/>
<organism evidence="2 3">
    <name type="scientific">Ascodesmis nigricans</name>
    <dbReference type="NCBI Taxonomy" id="341454"/>
    <lineage>
        <taxon>Eukaryota</taxon>
        <taxon>Fungi</taxon>
        <taxon>Dikarya</taxon>
        <taxon>Ascomycota</taxon>
        <taxon>Pezizomycotina</taxon>
        <taxon>Pezizomycetes</taxon>
        <taxon>Pezizales</taxon>
        <taxon>Ascodesmidaceae</taxon>
        <taxon>Ascodesmis</taxon>
    </lineage>
</organism>
<dbReference type="EMBL" id="ML220123">
    <property type="protein sequence ID" value="TGZ80724.1"/>
    <property type="molecule type" value="Genomic_DNA"/>
</dbReference>
<dbReference type="InParanoid" id="A0A4S2MW08"/>
<name>A0A4S2MW08_9PEZI</name>
<keyword evidence="3" id="KW-1185">Reference proteome</keyword>
<reference evidence="2 3" key="1">
    <citation type="submission" date="2019-04" db="EMBL/GenBank/DDBJ databases">
        <title>Comparative genomics and transcriptomics to analyze fruiting body development in filamentous ascomycetes.</title>
        <authorList>
            <consortium name="DOE Joint Genome Institute"/>
            <person name="Lutkenhaus R."/>
            <person name="Traeger S."/>
            <person name="Breuer J."/>
            <person name="Kuo A."/>
            <person name="Lipzen A."/>
            <person name="Pangilinan J."/>
            <person name="Dilworth D."/>
            <person name="Sandor L."/>
            <person name="Poggeler S."/>
            <person name="Barry K."/>
            <person name="Grigoriev I.V."/>
            <person name="Nowrousian M."/>
        </authorList>
    </citation>
    <scope>NUCLEOTIDE SEQUENCE [LARGE SCALE GENOMIC DNA]</scope>
    <source>
        <strain evidence="2 3">CBS 389.68</strain>
    </source>
</reference>
<sequence>MALSAGIVEVQVDSTSGSKKSDNKRKYNYAACKRFHKWRKEDMLLQNQHMQVELMARRLELPPMSPLSPHMSQTPEIGSVIESIPSTAASTPGAQPQANYFGVLEPSVSPAPSVPAALLPRISPASTSHGRGMVRPDPAALLLTSSAK</sequence>
<feature type="region of interest" description="Disordered" evidence="1">
    <location>
        <begin position="124"/>
        <end position="148"/>
    </location>
</feature>